<dbReference type="Proteomes" id="UP001064048">
    <property type="component" value="Chromosome 2"/>
</dbReference>
<accession>A0ACC0KV49</accession>
<keyword evidence="2" id="KW-1185">Reference proteome</keyword>
<reference evidence="1 2" key="1">
    <citation type="journal article" date="2022" name="Genome Biol. Evol.">
        <title>The Spruce Budworm Genome: Reconstructing the Evolutionary History of Antifreeze Proteins.</title>
        <authorList>
            <person name="Beliveau C."/>
            <person name="Gagne P."/>
            <person name="Picq S."/>
            <person name="Vernygora O."/>
            <person name="Keeling C.I."/>
            <person name="Pinkney K."/>
            <person name="Doucet D."/>
            <person name="Wen F."/>
            <person name="Johnston J.S."/>
            <person name="Maaroufi H."/>
            <person name="Boyle B."/>
            <person name="Laroche J."/>
            <person name="Dewar K."/>
            <person name="Juretic N."/>
            <person name="Blackburn G."/>
            <person name="Nisole A."/>
            <person name="Brunet B."/>
            <person name="Brandao M."/>
            <person name="Lumley L."/>
            <person name="Duan J."/>
            <person name="Quan G."/>
            <person name="Lucarotti C.J."/>
            <person name="Roe A.D."/>
            <person name="Sperling F.A.H."/>
            <person name="Levesque R.C."/>
            <person name="Cusson M."/>
        </authorList>
    </citation>
    <scope>NUCLEOTIDE SEQUENCE [LARGE SCALE GENOMIC DNA]</scope>
    <source>
        <strain evidence="1">Glfc:IPQL:Cfum</strain>
    </source>
</reference>
<name>A0ACC0KV49_CHOFU</name>
<comment type="caution">
    <text evidence="1">The sequence shown here is derived from an EMBL/GenBank/DDBJ whole genome shotgun (WGS) entry which is preliminary data.</text>
</comment>
<evidence type="ECO:0000313" key="2">
    <source>
        <dbReference type="Proteomes" id="UP001064048"/>
    </source>
</evidence>
<dbReference type="EMBL" id="CM046102">
    <property type="protein sequence ID" value="KAI8440185.1"/>
    <property type="molecule type" value="Genomic_DNA"/>
</dbReference>
<gene>
    <name evidence="1" type="ORF">MSG28_001575</name>
</gene>
<protein>
    <submittedName>
        <fullName evidence="1">Uncharacterized protein</fullName>
    </submittedName>
</protein>
<sequence length="184" mass="21173">MGGPHRSKKPLGEKSPRVAGDQEPEDEVLAGLLPFGLKTSSQHVGIAATVNAQEYKIGLSWGNERCLVELHVKSIFWKLWCLHVDEITRGIKLWPHLSDTFKCSLRKRWTDKDLYLGSIRHAEDQIRPTPIPGLGRTDEIKLLYLKPEYFGCWDQAEHWVQCDEVLETTTCDYDLKMLSKQNNW</sequence>
<organism evidence="1 2">
    <name type="scientific">Choristoneura fumiferana</name>
    <name type="common">Spruce budworm moth</name>
    <name type="synonym">Archips fumiferana</name>
    <dbReference type="NCBI Taxonomy" id="7141"/>
    <lineage>
        <taxon>Eukaryota</taxon>
        <taxon>Metazoa</taxon>
        <taxon>Ecdysozoa</taxon>
        <taxon>Arthropoda</taxon>
        <taxon>Hexapoda</taxon>
        <taxon>Insecta</taxon>
        <taxon>Pterygota</taxon>
        <taxon>Neoptera</taxon>
        <taxon>Endopterygota</taxon>
        <taxon>Lepidoptera</taxon>
        <taxon>Glossata</taxon>
        <taxon>Ditrysia</taxon>
        <taxon>Tortricoidea</taxon>
        <taxon>Tortricidae</taxon>
        <taxon>Tortricinae</taxon>
        <taxon>Choristoneura</taxon>
    </lineage>
</organism>
<proteinExistence type="predicted"/>
<evidence type="ECO:0000313" key="1">
    <source>
        <dbReference type="EMBL" id="KAI8440185.1"/>
    </source>
</evidence>